<name>D7DNR9_METV0</name>
<dbReference type="RefSeq" id="WP_013147402.1">
    <property type="nucleotide sequence ID" value="NC_014207.1"/>
</dbReference>
<sequence>MSIVLFALISVRIDDRYLESADKMLKLLLRSAVLLGLVMNISIASADDVLIYLVDSDDGYSGPTVEDNIAAMDTDKNGFADVTEVRAFLALKNGSEYEKEILDRWQLRSQGKSCTLPPDDKLFNQTNAIN</sequence>
<accession>D7DNR9</accession>
<keyword evidence="2" id="KW-1185">Reference proteome</keyword>
<dbReference type="EMBL" id="CP002056">
    <property type="protein sequence ID" value="ADI29086.1"/>
    <property type="molecule type" value="Genomic_DNA"/>
</dbReference>
<dbReference type="Proteomes" id="UP000000383">
    <property type="component" value="Chromosome"/>
</dbReference>
<dbReference type="HOGENOM" id="CLU_1935609_0_0_4"/>
<organism evidence="1 2">
    <name type="scientific">Methylotenera versatilis (strain 301)</name>
    <dbReference type="NCBI Taxonomy" id="666681"/>
    <lineage>
        <taxon>Bacteria</taxon>
        <taxon>Pseudomonadati</taxon>
        <taxon>Pseudomonadota</taxon>
        <taxon>Betaproteobacteria</taxon>
        <taxon>Nitrosomonadales</taxon>
        <taxon>Methylophilaceae</taxon>
        <taxon>Methylotenera</taxon>
    </lineage>
</organism>
<protein>
    <recommendedName>
        <fullName evidence="3">EF-hand domain-containing protein</fullName>
    </recommendedName>
</protein>
<dbReference type="AlphaFoldDB" id="D7DNR9"/>
<evidence type="ECO:0008006" key="3">
    <source>
        <dbReference type="Google" id="ProtNLM"/>
    </source>
</evidence>
<evidence type="ECO:0000313" key="1">
    <source>
        <dbReference type="EMBL" id="ADI29086.1"/>
    </source>
</evidence>
<gene>
    <name evidence="1" type="ordered locus">M301_0702</name>
</gene>
<proteinExistence type="predicted"/>
<reference evidence="1 2" key="2">
    <citation type="journal article" date="2011" name="J. Bacteriol.">
        <title>Genomes of three methylotrophs from a single niche uncover genetic and metabolic divergence of Methylophilaceae.</title>
        <authorList>
            <person name="Lapidus A."/>
            <person name="Clum A."/>
            <person name="Labutti K."/>
            <person name="Kaluzhnaya M.G."/>
            <person name="Lim S."/>
            <person name="Beck D.A."/>
            <person name="Glavina Del Rio T."/>
            <person name="Nolan M."/>
            <person name="Mavromatis K."/>
            <person name="Huntemann M."/>
            <person name="Lucas S."/>
            <person name="Lidstrom M.E."/>
            <person name="Ivanova N."/>
            <person name="Chistoserdova L."/>
        </authorList>
    </citation>
    <scope>NUCLEOTIDE SEQUENCE [LARGE SCALE GENOMIC DNA]</scope>
    <source>
        <strain evidence="1 2">301</strain>
    </source>
</reference>
<reference evidence="2" key="1">
    <citation type="submission" date="2010-05" db="EMBL/GenBank/DDBJ databases">
        <title>Complete sequence of Methylotenera sp. 301.</title>
        <authorList>
            <person name="Lucas S."/>
            <person name="Copeland A."/>
            <person name="Lapidus A."/>
            <person name="Cheng J.-F."/>
            <person name="Bruce D."/>
            <person name="Goodwin L."/>
            <person name="Pitluck S."/>
            <person name="Clum A."/>
            <person name="Land M."/>
            <person name="Hauser L."/>
            <person name="Kyrpides N."/>
            <person name="Ivanova N."/>
            <person name="Chistoservova L."/>
            <person name="Kalyuzhnaya M."/>
            <person name="Woyke T."/>
        </authorList>
    </citation>
    <scope>NUCLEOTIDE SEQUENCE [LARGE SCALE GENOMIC DNA]</scope>
    <source>
        <strain evidence="2">301</strain>
    </source>
</reference>
<dbReference type="STRING" id="666681.M301_0702"/>
<dbReference type="KEGG" id="meh:M301_0702"/>
<evidence type="ECO:0000313" key="2">
    <source>
        <dbReference type="Proteomes" id="UP000000383"/>
    </source>
</evidence>